<dbReference type="GO" id="GO:0016787">
    <property type="term" value="F:hydrolase activity"/>
    <property type="evidence" value="ECO:0007669"/>
    <property type="project" value="InterPro"/>
</dbReference>
<sequence length="264" mass="29611">ISACDLLLRRAMVVQRKKKRLPSVGRMSRVLTFGQRRRPRSIVVMFHGLNDSAACCAEGVAKSWALPGVLVVVPQSPDRSLWSERCDPGYDWLRQEGRQNVNDAAANVRELQRVAMARVRHVEKWLRALLKKHSLKPRHLILSGFSQGSILCALCACRLNAKGAVICGGVTGQPIYSAKEKDYVGGGWMKWEQLLPRKVASTRFCAVNGTLDPFVPRRAVEKMFRGIVQWSNVAVITTRDHRHAQSIQRFKKNSGSSMGRKLPD</sequence>
<protein>
    <recommendedName>
        <fullName evidence="2">Phospholipase/carboxylesterase/thioesterase domain-containing protein</fullName>
    </recommendedName>
</protein>
<feature type="non-terminal residue" evidence="3">
    <location>
        <position position="264"/>
    </location>
</feature>
<reference evidence="3" key="1">
    <citation type="submission" date="2022-10" db="EMBL/GenBank/DDBJ databases">
        <authorList>
            <person name="Chen Y."/>
            <person name="Dougan E. K."/>
            <person name="Chan C."/>
            <person name="Rhodes N."/>
            <person name="Thang M."/>
        </authorList>
    </citation>
    <scope>NUCLEOTIDE SEQUENCE</scope>
</reference>
<dbReference type="Pfam" id="PF02230">
    <property type="entry name" value="Abhydrolase_2"/>
    <property type="match status" value="1"/>
</dbReference>
<dbReference type="SUPFAM" id="SSF53474">
    <property type="entry name" value="alpha/beta-Hydrolases"/>
    <property type="match status" value="1"/>
</dbReference>
<evidence type="ECO:0000259" key="2">
    <source>
        <dbReference type="Pfam" id="PF02230"/>
    </source>
</evidence>
<dbReference type="EMBL" id="CAMXCT010006611">
    <property type="protein sequence ID" value="CAI4016911.1"/>
    <property type="molecule type" value="Genomic_DNA"/>
</dbReference>
<evidence type="ECO:0000313" key="3">
    <source>
        <dbReference type="EMBL" id="CAI4016911.1"/>
    </source>
</evidence>
<dbReference type="Gene3D" id="3.40.50.1820">
    <property type="entry name" value="alpha/beta hydrolase"/>
    <property type="match status" value="1"/>
</dbReference>
<reference evidence="4" key="2">
    <citation type="submission" date="2024-04" db="EMBL/GenBank/DDBJ databases">
        <authorList>
            <person name="Chen Y."/>
            <person name="Shah S."/>
            <person name="Dougan E. K."/>
            <person name="Thang M."/>
            <person name="Chan C."/>
        </authorList>
    </citation>
    <scope>NUCLEOTIDE SEQUENCE [LARGE SCALE GENOMIC DNA]</scope>
</reference>
<evidence type="ECO:0000256" key="1">
    <source>
        <dbReference type="SAM" id="MobiDB-lite"/>
    </source>
</evidence>
<comment type="caution">
    <text evidence="3">The sequence shown here is derived from an EMBL/GenBank/DDBJ whole genome shotgun (WGS) entry which is preliminary data.</text>
</comment>
<dbReference type="EMBL" id="CAMXCT030006611">
    <property type="protein sequence ID" value="CAL4804223.1"/>
    <property type="molecule type" value="Genomic_DNA"/>
</dbReference>
<gene>
    <name evidence="3" type="ORF">C1SCF055_LOCUS41600</name>
</gene>
<feature type="domain" description="Phospholipase/carboxylesterase/thioesterase" evidence="2">
    <location>
        <begin position="36"/>
        <end position="174"/>
    </location>
</feature>
<keyword evidence="5" id="KW-1185">Reference proteome</keyword>
<dbReference type="EMBL" id="CAMXCT020006611">
    <property type="protein sequence ID" value="CAL1170286.1"/>
    <property type="molecule type" value="Genomic_DNA"/>
</dbReference>
<proteinExistence type="predicted"/>
<dbReference type="InterPro" id="IPR029058">
    <property type="entry name" value="AB_hydrolase_fold"/>
</dbReference>
<dbReference type="Proteomes" id="UP001152797">
    <property type="component" value="Unassembled WGS sequence"/>
</dbReference>
<evidence type="ECO:0000313" key="4">
    <source>
        <dbReference type="EMBL" id="CAL1170286.1"/>
    </source>
</evidence>
<dbReference type="InterPro" id="IPR003140">
    <property type="entry name" value="PLipase/COase/thioEstase"/>
</dbReference>
<dbReference type="AlphaFoldDB" id="A0A9P1DVC3"/>
<accession>A0A9P1DVC3</accession>
<evidence type="ECO:0000313" key="5">
    <source>
        <dbReference type="Proteomes" id="UP001152797"/>
    </source>
</evidence>
<organism evidence="3">
    <name type="scientific">Cladocopium goreaui</name>
    <dbReference type="NCBI Taxonomy" id="2562237"/>
    <lineage>
        <taxon>Eukaryota</taxon>
        <taxon>Sar</taxon>
        <taxon>Alveolata</taxon>
        <taxon>Dinophyceae</taxon>
        <taxon>Suessiales</taxon>
        <taxon>Symbiodiniaceae</taxon>
        <taxon>Cladocopium</taxon>
    </lineage>
</organism>
<feature type="non-terminal residue" evidence="3">
    <location>
        <position position="1"/>
    </location>
</feature>
<feature type="region of interest" description="Disordered" evidence="1">
    <location>
        <begin position="244"/>
        <end position="264"/>
    </location>
</feature>
<name>A0A9P1DVC3_9DINO</name>